<keyword evidence="1" id="KW-0175">Coiled coil</keyword>
<evidence type="ECO:0008006" key="4">
    <source>
        <dbReference type="Google" id="ProtNLM"/>
    </source>
</evidence>
<proteinExistence type="predicted"/>
<reference evidence="2" key="1">
    <citation type="submission" date="2025-08" db="UniProtKB">
        <authorList>
            <consortium name="Ensembl"/>
        </authorList>
    </citation>
    <scope>IDENTIFICATION</scope>
</reference>
<evidence type="ECO:0000313" key="2">
    <source>
        <dbReference type="Ensembl" id="ENSSSCP00045040560.1"/>
    </source>
</evidence>
<organism evidence="2 3">
    <name type="scientific">Sus scrofa</name>
    <name type="common">Pig</name>
    <dbReference type="NCBI Taxonomy" id="9823"/>
    <lineage>
        <taxon>Eukaryota</taxon>
        <taxon>Metazoa</taxon>
        <taxon>Chordata</taxon>
        <taxon>Craniata</taxon>
        <taxon>Vertebrata</taxon>
        <taxon>Euteleostomi</taxon>
        <taxon>Mammalia</taxon>
        <taxon>Eutheria</taxon>
        <taxon>Laurasiatheria</taxon>
        <taxon>Artiodactyla</taxon>
        <taxon>Suina</taxon>
        <taxon>Suidae</taxon>
        <taxon>Sus</taxon>
    </lineage>
</organism>
<feature type="coiled-coil region" evidence="1">
    <location>
        <begin position="165"/>
        <end position="192"/>
    </location>
</feature>
<dbReference type="AlphaFoldDB" id="A0A8D1L7P6"/>
<protein>
    <recommendedName>
        <fullName evidence="4">Protein SIX6OS1</fullName>
    </recommendedName>
</protein>
<name>A0A8D1L7P6_PIG</name>
<dbReference type="Pfam" id="PF15676">
    <property type="entry name" value="S6OS1"/>
    <property type="match status" value="1"/>
</dbReference>
<dbReference type="PANTHER" id="PTHR35449:SF1">
    <property type="entry name" value="PROTEIN SIX6OS1"/>
    <property type="match status" value="1"/>
</dbReference>
<accession>A0A8D1L7P6</accession>
<dbReference type="PANTHER" id="PTHR35449">
    <property type="entry name" value="PROTEIN SIX6OS1"/>
    <property type="match status" value="1"/>
</dbReference>
<sequence length="308" mass="36742">MNDSLFVSLDRLLLEFGSQLPHLVSTEIGHYCRHSKEIKDSCSNWKPTCDVFYKHEDYMQDQFTIYQETIEKDKKKYHGYLCEYKDVLKQYQIKYSETPLSHEYYEKKREHEEIKNRVLACTEQLKMNETIFMEFLVPAPFPSLTSWTLHMVNLRCKTQDILKHANKFSKNSSELKREVDDVEIEINYLNQHIARLYEMKNLSETPEEKNKNVEKRKELKERVFEKDEQHVFILNKTPPNSQLFLPYESQKLVRPVKTHSSEPRVKDKEESSGKWSKLANIDFRQKESDTQVSIFLIVQIKCVVKLDT</sequence>
<dbReference type="InterPro" id="IPR031380">
    <property type="entry name" value="SIX6OS1"/>
</dbReference>
<dbReference type="Proteomes" id="UP000694728">
    <property type="component" value="Unplaced"/>
</dbReference>
<evidence type="ECO:0000256" key="1">
    <source>
        <dbReference type="SAM" id="Coils"/>
    </source>
</evidence>
<dbReference type="Ensembl" id="ENSSSCT00045058034.1">
    <property type="protein sequence ID" value="ENSSSCP00045040560.1"/>
    <property type="gene ID" value="ENSSSCG00045033845.1"/>
</dbReference>
<evidence type="ECO:0000313" key="3">
    <source>
        <dbReference type="Proteomes" id="UP000694728"/>
    </source>
</evidence>